<accession>A0A1A9LAC8</accession>
<evidence type="ECO:0008006" key="3">
    <source>
        <dbReference type="Google" id="ProtNLM"/>
    </source>
</evidence>
<evidence type="ECO:0000313" key="1">
    <source>
        <dbReference type="EMBL" id="OAD90309.1"/>
    </source>
</evidence>
<name>A0A1A9LAC8_9FLAO</name>
<dbReference type="STRING" id="1385699.A7A78_07115"/>
<dbReference type="AlphaFoldDB" id="A0A1A9LAC8"/>
<protein>
    <recommendedName>
        <fullName evidence="3">2'-5' RNA ligase</fullName>
    </recommendedName>
</protein>
<gene>
    <name evidence="1" type="ORF">A7A78_07115</name>
</gene>
<dbReference type="Gene3D" id="3.90.1140.10">
    <property type="entry name" value="Cyclic phosphodiesterase"/>
    <property type="match status" value="1"/>
</dbReference>
<dbReference type="Proteomes" id="UP000077552">
    <property type="component" value="Unassembled WGS sequence"/>
</dbReference>
<dbReference type="InterPro" id="IPR009097">
    <property type="entry name" value="Cyclic_Pdiesterase"/>
</dbReference>
<reference evidence="1 2" key="1">
    <citation type="submission" date="2016-05" db="EMBL/GenBank/DDBJ databases">
        <title>Genome sequencing of Vitellibacter soesokkakensis RSSK-12.</title>
        <authorList>
            <person name="Thevarajoo S."/>
            <person name="Selvaratnam C."/>
            <person name="Goh K.M."/>
            <person name="Chan K.-G."/>
            <person name="Chong C.S."/>
        </authorList>
    </citation>
    <scope>NUCLEOTIDE SEQUENCE [LARGE SCALE GENOMIC DNA]</scope>
    <source>
        <strain evidence="1 2">RSSK-12</strain>
    </source>
</reference>
<comment type="caution">
    <text evidence="1">The sequence shown here is derived from an EMBL/GenBank/DDBJ whole genome shotgun (WGS) entry which is preliminary data.</text>
</comment>
<keyword evidence="2" id="KW-1185">Reference proteome</keyword>
<dbReference type="SUPFAM" id="SSF55144">
    <property type="entry name" value="LigT-like"/>
    <property type="match status" value="1"/>
</dbReference>
<dbReference type="EMBL" id="LXIE01000049">
    <property type="protein sequence ID" value="OAD90309.1"/>
    <property type="molecule type" value="Genomic_DNA"/>
</dbReference>
<organism evidence="1 2">
    <name type="scientific">Aequorivita soesokkakensis</name>
    <dbReference type="NCBI Taxonomy" id="1385699"/>
    <lineage>
        <taxon>Bacteria</taxon>
        <taxon>Pseudomonadati</taxon>
        <taxon>Bacteroidota</taxon>
        <taxon>Flavobacteriia</taxon>
        <taxon>Flavobacteriales</taxon>
        <taxon>Flavobacteriaceae</taxon>
        <taxon>Aequorivita</taxon>
    </lineage>
</organism>
<sequence length="240" mass="27176">MLSKVFKMKKYVIAIAVCLCIFSCTPKKQNIIAIDVLLIPSEEMYAQSLQLNSFINQNNPETIKLDENHVPHITLLQCFIKEEDLTSVTNALEVDNIFEGLFETIKNDSLNAESLFYYEDKEESFAMIAVEKSNFLMKLHEKIIELIQPYTVKNGSQISFIQNPDGSPISESTVTYVPEFIDKHSFGNFDPHISLGVAQTKLLDSLSENVFKPIQFKAASLSVYQLGDHGTAQKLLWKSQ</sequence>
<evidence type="ECO:0000313" key="2">
    <source>
        <dbReference type="Proteomes" id="UP000077552"/>
    </source>
</evidence>
<proteinExistence type="predicted"/>